<keyword evidence="3" id="KW-1185">Reference proteome</keyword>
<accession>A0ABP3HMK5</accession>
<dbReference type="InterPro" id="IPR012337">
    <property type="entry name" value="RNaseH-like_sf"/>
</dbReference>
<sequence length="122" mass="14015">MAGAGLVVTGEGIYEQLLFPLPQTTDNHLAELQAFSLALNWVIENKHTEQYLLFYTDSQLVSQSIKKERIKNTDYQPIFASILDSLRALHLYEVIWIPEKENRGADNLAKQSLAKQRKNKKR</sequence>
<dbReference type="InterPro" id="IPR036397">
    <property type="entry name" value="RNaseH_sf"/>
</dbReference>
<name>A0ABP3HMK5_9LACT</name>
<dbReference type="CDD" id="cd09279">
    <property type="entry name" value="RNase_HI_like"/>
    <property type="match status" value="1"/>
</dbReference>
<dbReference type="PROSITE" id="PS50879">
    <property type="entry name" value="RNASE_H_1"/>
    <property type="match status" value="1"/>
</dbReference>
<dbReference type="InterPro" id="IPR002156">
    <property type="entry name" value="RNaseH_domain"/>
</dbReference>
<evidence type="ECO:0000313" key="3">
    <source>
        <dbReference type="Proteomes" id="UP001501166"/>
    </source>
</evidence>
<dbReference type="Gene3D" id="3.30.420.10">
    <property type="entry name" value="Ribonuclease H-like superfamily/Ribonuclease H"/>
    <property type="match status" value="1"/>
</dbReference>
<reference evidence="3" key="1">
    <citation type="journal article" date="2019" name="Int. J. Syst. Evol. Microbiol.">
        <title>The Global Catalogue of Microorganisms (GCM) 10K type strain sequencing project: providing services to taxonomists for standard genome sequencing and annotation.</title>
        <authorList>
            <consortium name="The Broad Institute Genomics Platform"/>
            <consortium name="The Broad Institute Genome Sequencing Center for Infectious Disease"/>
            <person name="Wu L."/>
            <person name="Ma J."/>
        </authorList>
    </citation>
    <scope>NUCLEOTIDE SEQUENCE [LARGE SCALE GENOMIC DNA]</scope>
    <source>
        <strain evidence="3">JCM 12662</strain>
    </source>
</reference>
<dbReference type="SUPFAM" id="SSF53098">
    <property type="entry name" value="Ribonuclease H-like"/>
    <property type="match status" value="1"/>
</dbReference>
<evidence type="ECO:0000313" key="2">
    <source>
        <dbReference type="EMBL" id="GAA0372237.1"/>
    </source>
</evidence>
<feature type="domain" description="RNase H type-1" evidence="1">
    <location>
        <begin position="1"/>
        <end position="114"/>
    </location>
</feature>
<dbReference type="EMBL" id="BAAACW010000167">
    <property type="protein sequence ID" value="GAA0372237.1"/>
    <property type="molecule type" value="Genomic_DNA"/>
</dbReference>
<protein>
    <submittedName>
        <fullName evidence="2">Ribonuclease HI family protein</fullName>
    </submittedName>
</protein>
<dbReference type="Pfam" id="PF13456">
    <property type="entry name" value="RVT_3"/>
    <property type="match status" value="1"/>
</dbReference>
<dbReference type="Proteomes" id="UP001501166">
    <property type="component" value="Unassembled WGS sequence"/>
</dbReference>
<gene>
    <name evidence="2" type="ORF">GCM10008932_24380</name>
</gene>
<organism evidence="2 3">
    <name type="scientific">Alkalibacterium iburiense</name>
    <dbReference type="NCBI Taxonomy" id="290589"/>
    <lineage>
        <taxon>Bacteria</taxon>
        <taxon>Bacillati</taxon>
        <taxon>Bacillota</taxon>
        <taxon>Bacilli</taxon>
        <taxon>Lactobacillales</taxon>
        <taxon>Carnobacteriaceae</taxon>
        <taxon>Alkalibacterium</taxon>
    </lineage>
</organism>
<evidence type="ECO:0000259" key="1">
    <source>
        <dbReference type="PROSITE" id="PS50879"/>
    </source>
</evidence>
<comment type="caution">
    <text evidence="2">The sequence shown here is derived from an EMBL/GenBank/DDBJ whole genome shotgun (WGS) entry which is preliminary data.</text>
</comment>
<proteinExistence type="predicted"/>